<dbReference type="Gene3D" id="3.40.50.1820">
    <property type="entry name" value="alpha/beta hydrolase"/>
    <property type="match status" value="1"/>
</dbReference>
<dbReference type="SUPFAM" id="SSF53474">
    <property type="entry name" value="alpha/beta-Hydrolases"/>
    <property type="match status" value="1"/>
</dbReference>
<dbReference type="InterPro" id="IPR000073">
    <property type="entry name" value="AB_hydrolase_1"/>
</dbReference>
<reference evidence="3" key="1">
    <citation type="journal article" date="2019" name="Int. J. Syst. Evol. Microbiol.">
        <title>The Global Catalogue of Microorganisms (GCM) 10K type strain sequencing project: providing services to taxonomists for standard genome sequencing and annotation.</title>
        <authorList>
            <consortium name="The Broad Institute Genomics Platform"/>
            <consortium name="The Broad Institute Genome Sequencing Center for Infectious Disease"/>
            <person name="Wu L."/>
            <person name="Ma J."/>
        </authorList>
    </citation>
    <scope>NUCLEOTIDE SEQUENCE [LARGE SCALE GENOMIC DNA]</scope>
    <source>
        <strain evidence="3">CCUG 60023</strain>
    </source>
</reference>
<keyword evidence="3" id="KW-1185">Reference proteome</keyword>
<dbReference type="EMBL" id="JBHTJV010000002">
    <property type="protein sequence ID" value="MFD0915461.1"/>
    <property type="molecule type" value="Genomic_DNA"/>
</dbReference>
<gene>
    <name evidence="2" type="ORF">ACFQ14_03475</name>
</gene>
<sequence>MKILAVLLAVIAFVFLVLFFVTRYKAAEISAQFPAFGSVTEIGGREIHFLDVTEGDNADLPPLLFVHGASGNLRDQAVAFQKPLEGRARMIFVDRPGHGWSERGPEEANTPEGHGAVYAELLDDIGIESAVVVCHSMGCASAIAMALNHPEKVRGLVFLAPATHRWPGGVTWYYEVTALPVVGWLFSETLSLPAGLARLESGARSVFDPSEMPDDYVDATGIALVLRPEQFRNNARDVTTLKSEVTRMQPRYSQIKKPTVIITGNKDDVVLPDIHSVGLERDIEGAELIVLDGVGHKPDYAATRVAIEAIEKVSRR</sequence>
<dbReference type="PANTHER" id="PTHR43689:SF8">
    <property type="entry name" value="ALPHA_BETA-HYDROLASES SUPERFAMILY PROTEIN"/>
    <property type="match status" value="1"/>
</dbReference>
<dbReference type="PRINTS" id="PR00111">
    <property type="entry name" value="ABHYDROLASE"/>
</dbReference>
<evidence type="ECO:0000259" key="1">
    <source>
        <dbReference type="Pfam" id="PF00561"/>
    </source>
</evidence>
<dbReference type="GO" id="GO:0016787">
    <property type="term" value="F:hydrolase activity"/>
    <property type="evidence" value="ECO:0007669"/>
    <property type="project" value="UniProtKB-KW"/>
</dbReference>
<proteinExistence type="predicted"/>
<protein>
    <submittedName>
        <fullName evidence="2">Alpha/beta fold hydrolase</fullName>
    </submittedName>
</protein>
<evidence type="ECO:0000313" key="3">
    <source>
        <dbReference type="Proteomes" id="UP001597101"/>
    </source>
</evidence>
<dbReference type="RefSeq" id="WP_377211303.1">
    <property type="nucleotide sequence ID" value="NZ_JBHTJV010000002.1"/>
</dbReference>
<dbReference type="PANTHER" id="PTHR43689">
    <property type="entry name" value="HYDROLASE"/>
    <property type="match status" value="1"/>
</dbReference>
<dbReference type="Pfam" id="PF00561">
    <property type="entry name" value="Abhydrolase_1"/>
    <property type="match status" value="1"/>
</dbReference>
<name>A0ABW3FF69_9HYPH</name>
<accession>A0ABW3FF69</accession>
<dbReference type="InterPro" id="IPR029058">
    <property type="entry name" value="AB_hydrolase_fold"/>
</dbReference>
<evidence type="ECO:0000313" key="2">
    <source>
        <dbReference type="EMBL" id="MFD0915461.1"/>
    </source>
</evidence>
<feature type="domain" description="AB hydrolase-1" evidence="1">
    <location>
        <begin position="61"/>
        <end position="296"/>
    </location>
</feature>
<organism evidence="2 3">
    <name type="scientific">Pseudahrensia aquimaris</name>
    <dbReference type="NCBI Taxonomy" id="744461"/>
    <lineage>
        <taxon>Bacteria</taxon>
        <taxon>Pseudomonadati</taxon>
        <taxon>Pseudomonadota</taxon>
        <taxon>Alphaproteobacteria</taxon>
        <taxon>Hyphomicrobiales</taxon>
        <taxon>Ahrensiaceae</taxon>
        <taxon>Pseudahrensia</taxon>
    </lineage>
</organism>
<comment type="caution">
    <text evidence="2">The sequence shown here is derived from an EMBL/GenBank/DDBJ whole genome shotgun (WGS) entry which is preliminary data.</text>
</comment>
<keyword evidence="2" id="KW-0378">Hydrolase</keyword>
<dbReference type="Proteomes" id="UP001597101">
    <property type="component" value="Unassembled WGS sequence"/>
</dbReference>